<comment type="caution">
    <text evidence="1">The sequence shown here is derived from an EMBL/GenBank/DDBJ whole genome shotgun (WGS) entry which is preliminary data.</text>
</comment>
<protein>
    <submittedName>
        <fullName evidence="1">Uncharacterized protein</fullName>
    </submittedName>
</protein>
<evidence type="ECO:0000313" key="2">
    <source>
        <dbReference type="Proteomes" id="UP001467690"/>
    </source>
</evidence>
<name>A0ABV1RBN9_9ALTE</name>
<dbReference type="RefSeq" id="WP_350400139.1">
    <property type="nucleotide sequence ID" value="NZ_JBELOE010000039.1"/>
</dbReference>
<accession>A0ABV1RBN9</accession>
<dbReference type="EMBL" id="JBELOE010000039">
    <property type="protein sequence ID" value="MER2490330.1"/>
    <property type="molecule type" value="Genomic_DNA"/>
</dbReference>
<evidence type="ECO:0000313" key="1">
    <source>
        <dbReference type="EMBL" id="MER2490330.1"/>
    </source>
</evidence>
<dbReference type="Proteomes" id="UP001467690">
    <property type="component" value="Unassembled WGS sequence"/>
</dbReference>
<sequence>MNNIETKLARVAKGLNNAERDIFETYINKRTNEVKENLLYVDDMGEVKRLQGAASELKDLLEILSNPDSFIENE</sequence>
<keyword evidence="2" id="KW-1185">Reference proteome</keyword>
<gene>
    <name evidence="1" type="ORF">ABS311_00305</name>
</gene>
<reference evidence="1 2" key="1">
    <citation type="submission" date="2024-06" db="EMBL/GenBank/DDBJ databases">
        <authorList>
            <person name="Chen R.Y."/>
        </authorList>
    </citation>
    <scope>NUCLEOTIDE SEQUENCE [LARGE SCALE GENOMIC DNA]</scope>
    <source>
        <strain evidence="1 2">D2</strain>
    </source>
</reference>
<proteinExistence type="predicted"/>
<organism evidence="1 2">
    <name type="scientific">Catenovulum sediminis</name>
    <dbReference type="NCBI Taxonomy" id="1740262"/>
    <lineage>
        <taxon>Bacteria</taxon>
        <taxon>Pseudomonadati</taxon>
        <taxon>Pseudomonadota</taxon>
        <taxon>Gammaproteobacteria</taxon>
        <taxon>Alteromonadales</taxon>
        <taxon>Alteromonadaceae</taxon>
        <taxon>Catenovulum</taxon>
    </lineage>
</organism>